<name>A0A7W2QKL9_PSEPU</name>
<feature type="binding site" evidence="3">
    <location>
        <position position="361"/>
    </location>
    <ligand>
        <name>Mn(2+)</name>
        <dbReference type="ChEBI" id="CHEBI:29035"/>
    </ligand>
</feature>
<dbReference type="RefSeq" id="WP_176513961.1">
    <property type="nucleotide sequence ID" value="NZ_CP060529.1"/>
</dbReference>
<evidence type="ECO:0000256" key="3">
    <source>
        <dbReference type="PIRSR" id="PIRSR602480-1"/>
    </source>
</evidence>
<evidence type="ECO:0000313" key="5">
    <source>
        <dbReference type="EMBL" id="MBA6118135.1"/>
    </source>
</evidence>
<dbReference type="GO" id="GO:0009073">
    <property type="term" value="P:aromatic amino acid family biosynthetic process"/>
    <property type="evidence" value="ECO:0007669"/>
    <property type="project" value="InterPro"/>
</dbReference>
<feature type="binding site" evidence="3">
    <location>
        <position position="403"/>
    </location>
    <ligand>
        <name>Mn(2+)</name>
        <dbReference type="ChEBI" id="CHEBI:29035"/>
    </ligand>
</feature>
<dbReference type="SUPFAM" id="SSF51569">
    <property type="entry name" value="Aldolase"/>
    <property type="match status" value="1"/>
</dbReference>
<protein>
    <recommendedName>
        <fullName evidence="4">Phospho-2-dehydro-3-deoxyheptonate aldolase</fullName>
        <ecNumber evidence="4">2.5.1.54</ecNumber>
    </recommendedName>
</protein>
<comment type="similarity">
    <text evidence="1 4">Belongs to the class-II DAHP synthase family.</text>
</comment>
<comment type="catalytic activity">
    <reaction evidence="4">
        <text>D-erythrose 4-phosphate + phosphoenolpyruvate + H2O = 7-phospho-2-dehydro-3-deoxy-D-arabino-heptonate + phosphate</text>
        <dbReference type="Rhea" id="RHEA:14717"/>
        <dbReference type="ChEBI" id="CHEBI:15377"/>
        <dbReference type="ChEBI" id="CHEBI:16897"/>
        <dbReference type="ChEBI" id="CHEBI:43474"/>
        <dbReference type="ChEBI" id="CHEBI:58394"/>
        <dbReference type="ChEBI" id="CHEBI:58702"/>
        <dbReference type="EC" id="2.5.1.54"/>
    </reaction>
</comment>
<feature type="binding site" evidence="3">
    <location>
        <position position="433"/>
    </location>
    <ligand>
        <name>Mn(2+)</name>
        <dbReference type="ChEBI" id="CHEBI:29035"/>
    </ligand>
</feature>
<reference evidence="5 6" key="1">
    <citation type="submission" date="2020-07" db="EMBL/GenBank/DDBJ databases">
        <title>Diversity of carbapenemase encoding genes among Pseudomonas putida group clinical isolates in a tertiary Brazilian hospital.</title>
        <authorList>
            <person name="Alberto-Lei F."/>
            <person name="Nodari C.S."/>
            <person name="Streling A.P."/>
            <person name="Paulino J.T."/>
            <person name="Bessa-Neto F.O."/>
            <person name="Cayo R."/>
            <person name="Gales A.C."/>
        </authorList>
    </citation>
    <scope>NUCLEOTIDE SEQUENCE [LARGE SCALE GENOMIC DNA]</scope>
    <source>
        <strain evidence="5 6">12464</strain>
    </source>
</reference>
<dbReference type="GO" id="GO:0003849">
    <property type="term" value="F:3-deoxy-7-phosphoheptulonate synthase activity"/>
    <property type="evidence" value="ECO:0007669"/>
    <property type="project" value="UniProtKB-EC"/>
</dbReference>
<dbReference type="Gene3D" id="3.20.20.70">
    <property type="entry name" value="Aldolase class I"/>
    <property type="match status" value="2"/>
</dbReference>
<dbReference type="InterPro" id="IPR002480">
    <property type="entry name" value="DAHP_synth_2"/>
</dbReference>
<feature type="binding site" evidence="3">
    <location>
        <position position="329"/>
    </location>
    <ligand>
        <name>phosphoenolpyruvate</name>
        <dbReference type="ChEBI" id="CHEBI:58702"/>
    </ligand>
</feature>
<keyword evidence="3" id="KW-0104">Cadmium</keyword>
<dbReference type="Pfam" id="PF01474">
    <property type="entry name" value="DAHP_synth_2"/>
    <property type="match status" value="1"/>
</dbReference>
<dbReference type="AlphaFoldDB" id="A0A7W2QKL9"/>
<dbReference type="InterPro" id="IPR013785">
    <property type="entry name" value="Aldolase_TIM"/>
</dbReference>
<organism evidence="5 6">
    <name type="scientific">Pseudomonas putida</name>
    <name type="common">Arthrobacter siderocapsulatus</name>
    <dbReference type="NCBI Taxonomy" id="303"/>
    <lineage>
        <taxon>Bacteria</taxon>
        <taxon>Pseudomonadati</taxon>
        <taxon>Pseudomonadota</taxon>
        <taxon>Gammaproteobacteria</taxon>
        <taxon>Pseudomonadales</taxon>
        <taxon>Pseudomonadaceae</taxon>
        <taxon>Pseudomonas</taxon>
    </lineage>
</organism>
<proteinExistence type="inferred from homology"/>
<evidence type="ECO:0000256" key="2">
    <source>
        <dbReference type="ARBA" id="ARBA00022679"/>
    </source>
</evidence>
<keyword evidence="3" id="KW-0170">Cobalt</keyword>
<feature type="binding site" evidence="3">
    <location>
        <position position="298"/>
    </location>
    <ligand>
        <name>phosphoenolpyruvate</name>
        <dbReference type="ChEBI" id="CHEBI:58702"/>
    </ligand>
</feature>
<feature type="binding site" evidence="3">
    <location>
        <position position="118"/>
    </location>
    <ligand>
        <name>phosphoenolpyruvate</name>
        <dbReference type="ChEBI" id="CHEBI:58702"/>
    </ligand>
</feature>
<dbReference type="Proteomes" id="UP000553948">
    <property type="component" value="Unassembled WGS sequence"/>
</dbReference>
<dbReference type="PANTHER" id="PTHR21337">
    <property type="entry name" value="PHOSPHO-2-DEHYDRO-3-DEOXYHEPTONATE ALDOLASE 1, 2"/>
    <property type="match status" value="1"/>
</dbReference>
<dbReference type="EC" id="2.5.1.54" evidence="4"/>
<feature type="binding site" evidence="3">
    <location>
        <position position="79"/>
    </location>
    <ligand>
        <name>Mn(2+)</name>
        <dbReference type="ChEBI" id="CHEBI:29035"/>
    </ligand>
</feature>
<keyword evidence="2 4" id="KW-0808">Transferase</keyword>
<keyword evidence="3" id="KW-0464">Manganese</keyword>
<evidence type="ECO:0000256" key="1">
    <source>
        <dbReference type="ARBA" id="ARBA00008911"/>
    </source>
</evidence>
<evidence type="ECO:0000313" key="6">
    <source>
        <dbReference type="Proteomes" id="UP000553948"/>
    </source>
</evidence>
<sequence>MLTPTATVPDAEAPWTTDSWRSCPALQQPAYDDPQALGLALDALGKRPALVAAERVLQLKALLAQAQQGRRFVLQLGDCAERFEHNDLAHSTRQVALLQQMSQVLMHGLQLPIVQIGRLAGQYAKPRSSDMENRNGVSLPAYRGDIVNHHAFSPEARRADPQRMLQAHAHSALTLDHLHSVQAAGIDNLLQAEGWPVRWLDQAADAERFRPLLAEVHGTLRFMRTLAGSQPGEFLHREMYVSHEALLLEYEHALTRRHADGRWFNLATHLPWIGLRTAQPEGAHVEYLRGLANPLAVKVGIDTKPAQLLRLLARLNPSNEPGRLTLIHRLGASHIQDHLPPLIETVRSAGAQVLWLCDPMHGNTRTLPCGTKTRAFDDILAEVAEAFAVHGRHGSVLGGLHLEASGDAVTECLGGAVGLQAADLGRRYLSQVDPRLNRDQSLELALRVSLDAGAWRQRP</sequence>
<comment type="cofactor">
    <cofactor evidence="3">
        <name>Mn(2+)</name>
        <dbReference type="ChEBI" id="CHEBI:29035"/>
    </cofactor>
    <cofactor evidence="3">
        <name>Co(2+)</name>
        <dbReference type="ChEBI" id="CHEBI:48828"/>
    </cofactor>
    <cofactor evidence="3">
        <name>Cd(2+)</name>
        <dbReference type="ChEBI" id="CHEBI:48775"/>
    </cofactor>
    <text evidence="3">Binds 1 divalent cation per subunit. The enzyme is active with manganese, cobalt or cadmium ions.</text>
</comment>
<gene>
    <name evidence="5" type="ORF">H4C47_20685</name>
</gene>
<dbReference type="EMBL" id="JACGDG010000019">
    <property type="protein sequence ID" value="MBA6118135.1"/>
    <property type="molecule type" value="Genomic_DNA"/>
</dbReference>
<accession>A0A7W2QKL9</accession>
<comment type="caution">
    <text evidence="5">The sequence shown here is derived from an EMBL/GenBank/DDBJ whole genome shotgun (WGS) entry which is preliminary data.</text>
</comment>
<evidence type="ECO:0000256" key="4">
    <source>
        <dbReference type="RuleBase" id="RU363071"/>
    </source>
</evidence>
<dbReference type="PANTHER" id="PTHR21337:SF0">
    <property type="entry name" value="PHOSPHO-2-DEHYDRO-3-DEOXYHEPTONATE ALDOLASE"/>
    <property type="match status" value="1"/>
</dbReference>